<name>A0A7G9GJJ0_9FIRM</name>
<accession>A0A7G9GJJ0</accession>
<protein>
    <recommendedName>
        <fullName evidence="4">Exosortase</fullName>
    </recommendedName>
</protein>
<dbReference type="RefSeq" id="WP_187426191.1">
    <property type="nucleotide sequence ID" value="NZ_CP060636.1"/>
</dbReference>
<evidence type="ECO:0000313" key="3">
    <source>
        <dbReference type="Proteomes" id="UP000515856"/>
    </source>
</evidence>
<dbReference type="AlphaFoldDB" id="A0A7G9GJJ0"/>
<evidence type="ECO:0000313" key="2">
    <source>
        <dbReference type="EMBL" id="QNM10972.1"/>
    </source>
</evidence>
<dbReference type="Proteomes" id="UP000515856">
    <property type="component" value="Chromosome"/>
</dbReference>
<keyword evidence="3" id="KW-1185">Reference proteome</keyword>
<keyword evidence="1" id="KW-1133">Transmembrane helix</keyword>
<dbReference type="EMBL" id="CP060636">
    <property type="protein sequence ID" value="QNM10972.1"/>
    <property type="molecule type" value="Genomic_DNA"/>
</dbReference>
<proteinExistence type="predicted"/>
<evidence type="ECO:0000256" key="1">
    <source>
        <dbReference type="SAM" id="Phobius"/>
    </source>
</evidence>
<dbReference type="KEGG" id="ehn:H9Q80_11870"/>
<reference evidence="2 3" key="1">
    <citation type="submission" date="2020-08" db="EMBL/GenBank/DDBJ databases">
        <authorList>
            <person name="Liu C."/>
            <person name="Sun Q."/>
        </authorList>
    </citation>
    <scope>NUCLEOTIDE SEQUENCE [LARGE SCALE GENOMIC DNA]</scope>
    <source>
        <strain evidence="2 3">NSJ-61</strain>
    </source>
</reference>
<feature type="transmembrane region" description="Helical" evidence="1">
    <location>
        <begin position="58"/>
        <end position="75"/>
    </location>
</feature>
<organism evidence="2 3">
    <name type="scientific">[Eubacterium] hominis</name>
    <dbReference type="NCBI Taxonomy" id="2764325"/>
    <lineage>
        <taxon>Bacteria</taxon>
        <taxon>Bacillati</taxon>
        <taxon>Bacillota</taxon>
        <taxon>Erysipelotrichia</taxon>
        <taxon>Erysipelotrichales</taxon>
        <taxon>Erysipelotrichaceae</taxon>
        <taxon>Amedibacillus</taxon>
    </lineage>
</organism>
<feature type="transmembrane region" description="Helical" evidence="1">
    <location>
        <begin position="81"/>
        <end position="101"/>
    </location>
</feature>
<feature type="transmembrane region" description="Helical" evidence="1">
    <location>
        <begin position="7"/>
        <end position="24"/>
    </location>
</feature>
<sequence>MKIKKLWSFLLIIAISFYLVPLMIKDTGIGMLVLLVVLPIISFICSMIYGMGNTFHPLFSLCVVLLYIPTVFLYYNSSAMIYALIYGLLSLTGLYIGTLVSRKYGKTDDGKREDYRKKSEGIL</sequence>
<keyword evidence="1" id="KW-0472">Membrane</keyword>
<keyword evidence="1" id="KW-0812">Transmembrane</keyword>
<evidence type="ECO:0008006" key="4">
    <source>
        <dbReference type="Google" id="ProtNLM"/>
    </source>
</evidence>
<feature type="transmembrane region" description="Helical" evidence="1">
    <location>
        <begin position="30"/>
        <end position="51"/>
    </location>
</feature>
<gene>
    <name evidence="2" type="ORF">H9Q80_11870</name>
</gene>